<dbReference type="VEuPathDB" id="VectorBase:MDOMA2_013878"/>
<name>A0A9J7D523_MUSDO</name>
<dbReference type="GeneID" id="101896341"/>
<keyword evidence="3 5" id="KW-0732">Signal</keyword>
<keyword evidence="7" id="KW-1185">Reference proteome</keyword>
<dbReference type="PANTHER" id="PTHR46698:SF3">
    <property type="entry name" value="TENECTIN ISOFORM 1-RELATED"/>
    <property type="match status" value="1"/>
</dbReference>
<dbReference type="Proteomes" id="UP001652621">
    <property type="component" value="Unplaced"/>
</dbReference>
<evidence type="ECO:0000313" key="7">
    <source>
        <dbReference type="Proteomes" id="UP001652621"/>
    </source>
</evidence>
<dbReference type="GO" id="GO:0005576">
    <property type="term" value="C:extracellular region"/>
    <property type="evidence" value="ECO:0007669"/>
    <property type="project" value="UniProtKB-SubCell"/>
</dbReference>
<feature type="region of interest" description="Disordered" evidence="4">
    <location>
        <begin position="1322"/>
        <end position="1357"/>
    </location>
</feature>
<reference evidence="8" key="1">
    <citation type="submission" date="2025-08" db="UniProtKB">
        <authorList>
            <consortium name="RefSeq"/>
        </authorList>
    </citation>
    <scope>IDENTIFICATION</scope>
    <source>
        <strain evidence="8">Aabys</strain>
        <tissue evidence="8">Whole body</tissue>
    </source>
</reference>
<feature type="compositionally biased region" description="Low complexity" evidence="4">
    <location>
        <begin position="1372"/>
        <end position="1391"/>
    </location>
</feature>
<feature type="signal peptide" evidence="5">
    <location>
        <begin position="1"/>
        <end position="27"/>
    </location>
</feature>
<dbReference type="OrthoDB" id="7482456at2759"/>
<accession>A0A9J7D523</accession>
<dbReference type="InterPro" id="IPR001007">
    <property type="entry name" value="VWF_dom"/>
</dbReference>
<feature type="compositionally biased region" description="Polar residues" evidence="4">
    <location>
        <begin position="1148"/>
        <end position="1164"/>
    </location>
</feature>
<feature type="compositionally biased region" description="Polar residues" evidence="4">
    <location>
        <begin position="1235"/>
        <end position="1244"/>
    </location>
</feature>
<feature type="compositionally biased region" description="Polar residues" evidence="4">
    <location>
        <begin position="1263"/>
        <end position="1274"/>
    </location>
</feature>
<dbReference type="KEGG" id="mde:101896341"/>
<feature type="chain" id="PRO_5039899671" evidence="5">
    <location>
        <begin position="28"/>
        <end position="1593"/>
    </location>
</feature>
<feature type="region of interest" description="Disordered" evidence="4">
    <location>
        <begin position="1506"/>
        <end position="1532"/>
    </location>
</feature>
<sequence length="1593" mass="173008">MASLSLMNVLTMAIAAVVVILPSQLDAYYTQNTGCYHNGTWYADKSLVPTTEKCLNCQCTKKTLVCRLKVCPEMPMPPPRGCVVVQKKNTCCPYLSCARLDAFYKIPATRRIIAYLDHYERESIDRVVNDNMLQRRSDDSDVDLYVCVKNGTVYKSGSAMSSSNLCTYCYCIGGTEKCVKPKCMLPLEGCKPIFVDSTCCPVRYDCSTKQTGKSSQEVRYRKTANKHYMRMSQRLQRNRGCTVGSQFYAEGQKMKSDKDKPCDICFCIRGQRKCAPKKCAPALRNCIPVVPKGQCCPSSYDCGSQRDYRRSQNSRQFNLFSLLFGKDEEEDQEASPSEIAVQYPPDRHPEVVEKQPLKTRPNGEVMLEGGPTTEKSIFDTLREGLEFIDNNNKQMLKDNGDLVGIQPSPKPIPLGGMLEAPSSTTEISLLDLLLGPSEGNNEENLSEEIEPEEKTTPTSTTGISWVDLLLAPDDEDIRASTAVADKIDFSQPSTVQDLTDFYETTPTATTNTIDRLDHGNYTESEEEEEELGVFKAEDQEKLYLTTTDMGDDSTMDTLSAEETTQTLPTTLSETTEAGKSTEAIPSAKPQDSTTTTTTTKRHITTTSTTTTTTKKPMITESSTAKLELQLKTETPTPTKVPLKLPLKNSTKPDNGPDLLTVLLDGLSGILASDKPLKNLTKLDNYTIPKLPPVKIVTNNLPSTKPLPFFKPLPTDKTYSRINSKIANLTVKPPMISTKISNNATFKPLPPHLSKNPIIPISESLLTEATTRITPPSSTTPVATTPTASSESASTTTTLTTTTSSKPSTTTSTLKPVVIKTNPTILEAEPLDQNTDHTLPPSLPNLKIIPFLPTDAVKADHNKASSYDFYHHAGGPTSRIDYDQYDDANLYPSITEKYPLYPDLEDGSKAEYIYKFNVEGPDSLVSSPPGKFDGTLGSPAFVKYDFSSTNLQPPKGFSPPTKTEGGFVPKDPLILDDDRDNVSVKVSDSYQVTQHIIDITTSADVLNTTKVIEITTPDPFKDVIRTELPPDLTSLIEDKLKNLITQSNYSTTQQPSKENLQISFDMDVKEQAVKATAGAAATHFHNADLIPSNSMDDIGDSKKEVTQDMSDKRTTENVMKEKQREDEKSNHGMDSTVPQAMAFKYMPKGTTNSSSSKNAETTAATKRTEPTKQTTLMSSSSTTTTTVSTTNKSGKRPAIKNNNNKTIAQAATTTTTTTTTATANRPNLKLTKNKVDGQSTATASETKILASSSSLVSSKTKSSNATRRVTSNKPTRQQHHNKPNSRPSNTPVTATKMANATVSAAKGSSSASSSSGAAVQRLNGTNIEPSSGKNTKRTGAVTVGGNRPKKPTTKVTIGTTTTAAATTTTADTPLANSSATKTTTTAATRRTSMQTKPPPVTTPTPTTTTTTTTNPFLMSPFDKLPFMDASFEVKRNSATPSFAIPSQTFLVAKESEEDAQPFFSSLSSVSSSYSSSSYSAEKPYSLSSPGHISSVNHVKLISVIPTHPLGQKSSSSTTTTSTTTHGHVEVSTSVPSRSSATLNNLIDPIGILKLAGCNIYGRMYRVGRIILELSSPCQECRCTEIGVKCSPLEC</sequence>
<feature type="domain" description="VWFC" evidence="6">
    <location>
        <begin position="241"/>
        <end position="302"/>
    </location>
</feature>
<gene>
    <name evidence="8" type="primary">LOC101896341</name>
</gene>
<feature type="compositionally biased region" description="Low complexity" evidence="4">
    <location>
        <begin position="555"/>
        <end position="575"/>
    </location>
</feature>
<evidence type="ECO:0000259" key="6">
    <source>
        <dbReference type="SMART" id="SM00214"/>
    </source>
</evidence>
<feature type="compositionally biased region" description="Low complexity" evidence="4">
    <location>
        <begin position="773"/>
        <end position="811"/>
    </location>
</feature>
<evidence type="ECO:0000256" key="3">
    <source>
        <dbReference type="ARBA" id="ARBA00022729"/>
    </source>
</evidence>
<protein>
    <submittedName>
        <fullName evidence="8">Mucin-2</fullName>
    </submittedName>
</protein>
<feature type="compositionally biased region" description="Low complexity" evidence="4">
    <location>
        <begin position="1170"/>
        <end position="1189"/>
    </location>
</feature>
<evidence type="ECO:0000256" key="4">
    <source>
        <dbReference type="SAM" id="MobiDB-lite"/>
    </source>
</evidence>
<evidence type="ECO:0000256" key="2">
    <source>
        <dbReference type="ARBA" id="ARBA00022525"/>
    </source>
</evidence>
<proteinExistence type="predicted"/>
<comment type="subcellular location">
    <subcellularLocation>
        <location evidence="1">Secreted</location>
    </subcellularLocation>
</comment>
<feature type="compositionally biased region" description="Low complexity" evidence="4">
    <location>
        <begin position="1198"/>
        <end position="1223"/>
    </location>
</feature>
<feature type="domain" description="VWFC" evidence="6">
    <location>
        <begin position="35"/>
        <end position="97"/>
    </location>
</feature>
<feature type="compositionally biased region" description="Basic and acidic residues" evidence="4">
    <location>
        <begin position="1098"/>
        <end position="1130"/>
    </location>
</feature>
<feature type="region of interest" description="Disordered" evidence="4">
    <location>
        <begin position="509"/>
        <end position="532"/>
    </location>
</feature>
<evidence type="ECO:0000256" key="1">
    <source>
        <dbReference type="ARBA" id="ARBA00004613"/>
    </source>
</evidence>
<feature type="domain" description="VWFC" evidence="6">
    <location>
        <begin position="147"/>
        <end position="206"/>
    </location>
</feature>
<feature type="compositionally biased region" description="Low complexity" evidence="4">
    <location>
        <begin position="1250"/>
        <end position="1262"/>
    </location>
</feature>
<evidence type="ECO:0000313" key="8">
    <source>
        <dbReference type="RefSeq" id="XP_011292088.2"/>
    </source>
</evidence>
<feature type="compositionally biased region" description="Acidic residues" evidence="4">
    <location>
        <begin position="440"/>
        <end position="451"/>
    </location>
</feature>
<dbReference type="PANTHER" id="PTHR46698">
    <property type="entry name" value="CROSSVEINLESS 2"/>
    <property type="match status" value="1"/>
</dbReference>
<organism evidence="7 8">
    <name type="scientific">Musca domestica</name>
    <name type="common">House fly</name>
    <dbReference type="NCBI Taxonomy" id="7370"/>
    <lineage>
        <taxon>Eukaryota</taxon>
        <taxon>Metazoa</taxon>
        <taxon>Ecdysozoa</taxon>
        <taxon>Arthropoda</taxon>
        <taxon>Hexapoda</taxon>
        <taxon>Insecta</taxon>
        <taxon>Pterygota</taxon>
        <taxon>Neoptera</taxon>
        <taxon>Endopterygota</taxon>
        <taxon>Diptera</taxon>
        <taxon>Brachycera</taxon>
        <taxon>Muscomorpha</taxon>
        <taxon>Muscoidea</taxon>
        <taxon>Muscidae</taxon>
        <taxon>Musca</taxon>
    </lineage>
</organism>
<dbReference type="RefSeq" id="XP_011292088.2">
    <property type="nucleotide sequence ID" value="XM_011293786.3"/>
</dbReference>
<feature type="region of interest" description="Disordered" evidence="4">
    <location>
        <begin position="1372"/>
        <end position="1415"/>
    </location>
</feature>
<dbReference type="SUPFAM" id="SSF57603">
    <property type="entry name" value="FnI-like domain"/>
    <property type="match status" value="3"/>
</dbReference>
<feature type="compositionally biased region" description="Low complexity" evidence="4">
    <location>
        <begin position="593"/>
        <end position="613"/>
    </location>
</feature>
<keyword evidence="2" id="KW-0964">Secreted</keyword>
<dbReference type="InterPro" id="IPR052424">
    <property type="entry name" value="Kielin_Chordin-BMP_Reg"/>
</dbReference>
<feature type="region of interest" description="Disordered" evidence="4">
    <location>
        <begin position="435"/>
        <end position="460"/>
    </location>
</feature>
<feature type="compositionally biased region" description="Polar residues" evidence="4">
    <location>
        <begin position="1322"/>
        <end position="1332"/>
    </location>
</feature>
<feature type="region of interest" description="Disordered" evidence="4">
    <location>
        <begin position="547"/>
        <end position="619"/>
    </location>
</feature>
<evidence type="ECO:0000256" key="5">
    <source>
        <dbReference type="SAM" id="SignalP"/>
    </source>
</evidence>
<feature type="region of interest" description="Disordered" evidence="4">
    <location>
        <begin position="771"/>
        <end position="811"/>
    </location>
</feature>
<feature type="region of interest" description="Disordered" evidence="4">
    <location>
        <begin position="1088"/>
        <end position="1291"/>
    </location>
</feature>
<feature type="compositionally biased region" description="Low complexity" evidence="4">
    <location>
        <begin position="1512"/>
        <end position="1523"/>
    </location>
</feature>
<dbReference type="SMART" id="SM00214">
    <property type="entry name" value="VWC"/>
    <property type="match status" value="3"/>
</dbReference>
<feature type="compositionally biased region" description="Low complexity" evidence="4">
    <location>
        <begin position="1402"/>
        <end position="1414"/>
    </location>
</feature>